<protein>
    <submittedName>
        <fullName evidence="2">Expressed conserved protein</fullName>
    </submittedName>
</protein>
<dbReference type="OMA" id="LHYLMYY"/>
<reference evidence="2" key="1">
    <citation type="journal article" date="2013" name="Nature">
        <title>The genomes of four tapeworm species reveal adaptations to parasitism.</title>
        <authorList>
            <person name="Tsai I.J."/>
            <person name="Zarowiecki M."/>
            <person name="Holroyd N."/>
            <person name="Garciarrubio A."/>
            <person name="Sanchez-Flores A."/>
            <person name="Brooks K.L."/>
            <person name="Tracey A."/>
            <person name="Bobes R.J."/>
            <person name="Fragoso G."/>
            <person name="Sciutto E."/>
            <person name="Aslett M."/>
            <person name="Beasley H."/>
            <person name="Bennett H.M."/>
            <person name="Cai J."/>
            <person name="Camicia F."/>
            <person name="Clark R."/>
            <person name="Cucher M."/>
            <person name="De Silva N."/>
            <person name="Day T.A."/>
            <person name="Deplazes P."/>
            <person name="Estrada K."/>
            <person name="Fernandez C."/>
            <person name="Holland P.W."/>
            <person name="Hou J."/>
            <person name="Hu S."/>
            <person name="Huckvale T."/>
            <person name="Hung S.S."/>
            <person name="Kamenetzky L."/>
            <person name="Keane J.A."/>
            <person name="Kiss F."/>
            <person name="Koziol U."/>
            <person name="Lambert O."/>
            <person name="Liu K."/>
            <person name="Luo X."/>
            <person name="Luo Y."/>
            <person name="Macchiaroli N."/>
            <person name="Nichol S."/>
            <person name="Paps J."/>
            <person name="Parkinson J."/>
            <person name="Pouchkina-Stantcheva N."/>
            <person name="Riddiford N."/>
            <person name="Rosenzvit M."/>
            <person name="Salinas G."/>
            <person name="Wasmuth J.D."/>
            <person name="Zamanian M."/>
            <person name="Zheng Y."/>
            <person name="Cai X."/>
            <person name="Soberon X."/>
            <person name="Olson P.D."/>
            <person name="Laclette J.P."/>
            <person name="Brehm K."/>
            <person name="Berriman M."/>
            <person name="Garciarrubio A."/>
            <person name="Bobes R.J."/>
            <person name="Fragoso G."/>
            <person name="Sanchez-Flores A."/>
            <person name="Estrada K."/>
            <person name="Cevallos M.A."/>
            <person name="Morett E."/>
            <person name="Gonzalez V."/>
            <person name="Portillo T."/>
            <person name="Ochoa-Leyva A."/>
            <person name="Jose M.V."/>
            <person name="Sciutto E."/>
            <person name="Landa A."/>
            <person name="Jimenez L."/>
            <person name="Valdes V."/>
            <person name="Carrero J.C."/>
            <person name="Larralde C."/>
            <person name="Morales-Montor J."/>
            <person name="Limon-Lason J."/>
            <person name="Soberon X."/>
            <person name="Laclette J.P."/>
        </authorList>
    </citation>
    <scope>NUCLEOTIDE SEQUENCE [LARGE SCALE GENOMIC DNA]</scope>
</reference>
<accession>A0A068XU83</accession>
<proteinExistence type="predicted"/>
<evidence type="ECO:0000313" key="2">
    <source>
        <dbReference type="EMBL" id="CDS35813.1"/>
    </source>
</evidence>
<dbReference type="AlphaFoldDB" id="A0A068XU83"/>
<dbReference type="Proteomes" id="UP000017246">
    <property type="component" value="Unassembled WGS sequence"/>
</dbReference>
<feature type="region of interest" description="Disordered" evidence="1">
    <location>
        <begin position="85"/>
        <end position="105"/>
    </location>
</feature>
<keyword evidence="3" id="KW-1185">Reference proteome</keyword>
<dbReference type="OrthoDB" id="6264459at2759"/>
<dbReference type="EMBL" id="LN902841">
    <property type="protein sequence ID" value="CDS35813.1"/>
    <property type="molecule type" value="Genomic_DNA"/>
</dbReference>
<feature type="compositionally biased region" description="Low complexity" evidence="1">
    <location>
        <begin position="85"/>
        <end position="94"/>
    </location>
</feature>
<name>A0A068XU83_ECHMU</name>
<evidence type="ECO:0000256" key="1">
    <source>
        <dbReference type="SAM" id="MobiDB-lite"/>
    </source>
</evidence>
<gene>
    <name evidence="2" type="ORF">EmuJ_001176800</name>
</gene>
<organism evidence="2 3">
    <name type="scientific">Echinococcus multilocularis</name>
    <name type="common">Fox tapeworm</name>
    <dbReference type="NCBI Taxonomy" id="6211"/>
    <lineage>
        <taxon>Eukaryota</taxon>
        <taxon>Metazoa</taxon>
        <taxon>Spiralia</taxon>
        <taxon>Lophotrochozoa</taxon>
        <taxon>Platyhelminthes</taxon>
        <taxon>Cestoda</taxon>
        <taxon>Eucestoda</taxon>
        <taxon>Cyclophyllidea</taxon>
        <taxon>Taeniidae</taxon>
        <taxon>Echinococcus</taxon>
    </lineage>
</organism>
<sequence length="204" mass="21838">MSIPCAPGWNDPPALVLGVSDSAASSRRPRPRVFHSVDGVGAAGSSVAGGVHSSIGSVPPIFPQVPPLSSGQPFVPQTPLHVPLMPQQQQQLPSPQSPPNNDSTSILSQLSAQVNKVLGDSSLEIPGKEGILASISSLHLDISLNRLSTGAIELVKQFISFLELKDFKRAEDTLNVIKQQQEAVNWAVALHYLMYYGHLQALRR</sequence>
<evidence type="ECO:0000313" key="3">
    <source>
        <dbReference type="Proteomes" id="UP000017246"/>
    </source>
</evidence>
<reference evidence="2" key="2">
    <citation type="submission" date="2015-11" db="EMBL/GenBank/DDBJ databases">
        <authorList>
            <person name="Zhang Y."/>
            <person name="Guo Z."/>
        </authorList>
    </citation>
    <scope>NUCLEOTIDE SEQUENCE</scope>
</reference>